<protein>
    <recommendedName>
        <fullName evidence="10">Large-conductance mechanosensitive channel</fullName>
    </recommendedName>
</protein>
<evidence type="ECO:0000256" key="1">
    <source>
        <dbReference type="ARBA" id="ARBA00004651"/>
    </source>
</evidence>
<evidence type="ECO:0000313" key="11">
    <source>
        <dbReference type="EMBL" id="OJG18066.1"/>
    </source>
</evidence>
<dbReference type="InterPro" id="IPR001185">
    <property type="entry name" value="MS_channel"/>
</dbReference>
<comment type="function">
    <text evidence="10">Channel that opens in response to stretch forces in the membrane lipid bilayer. May participate in the regulation of osmotic pressure changes within the cell.</text>
</comment>
<dbReference type="InterPro" id="IPR037673">
    <property type="entry name" value="MSC/AndL"/>
</dbReference>
<feature type="transmembrane region" description="Helical" evidence="10">
    <location>
        <begin position="21"/>
        <end position="50"/>
    </location>
</feature>
<dbReference type="InterPro" id="IPR019823">
    <property type="entry name" value="Mechanosensitive_channel_CS"/>
</dbReference>
<dbReference type="AlphaFoldDB" id="A0A1L8RE67"/>
<dbReference type="PROSITE" id="PS01327">
    <property type="entry name" value="MSCL"/>
    <property type="match status" value="1"/>
</dbReference>
<keyword evidence="3 10" id="KW-0813">Transport</keyword>
<comment type="subcellular location">
    <subcellularLocation>
        <location evidence="1 10">Cell membrane</location>
        <topology evidence="1 10">Multi-pass membrane protein</topology>
    </subcellularLocation>
</comment>
<dbReference type="InterPro" id="IPR036019">
    <property type="entry name" value="MscL_channel"/>
</dbReference>
<keyword evidence="7 10" id="KW-0406">Ion transport</keyword>
<evidence type="ECO:0000256" key="2">
    <source>
        <dbReference type="ARBA" id="ARBA00007254"/>
    </source>
</evidence>
<dbReference type="RefSeq" id="WP_067393448.1">
    <property type="nucleotide sequence ID" value="NZ_JXKH01000005.1"/>
</dbReference>
<dbReference type="EMBL" id="JXKH01000005">
    <property type="protein sequence ID" value="OJG18066.1"/>
    <property type="molecule type" value="Genomic_DNA"/>
</dbReference>
<dbReference type="NCBIfam" id="TIGR00220">
    <property type="entry name" value="mscL"/>
    <property type="match status" value="1"/>
</dbReference>
<evidence type="ECO:0000256" key="7">
    <source>
        <dbReference type="ARBA" id="ARBA00023065"/>
    </source>
</evidence>
<comment type="subunit">
    <text evidence="10">Homopentamer.</text>
</comment>
<dbReference type="HAMAP" id="MF_00115">
    <property type="entry name" value="MscL"/>
    <property type="match status" value="1"/>
</dbReference>
<comment type="similarity">
    <text evidence="2 10">Belongs to the MscL family.</text>
</comment>
<gene>
    <name evidence="10" type="primary">mscL</name>
    <name evidence="11" type="ORF">RU97_GL002139</name>
</gene>
<keyword evidence="6 10" id="KW-1133">Transmembrane helix</keyword>
<name>A0A1L8RE67_9ENTE</name>
<dbReference type="Proteomes" id="UP000181884">
    <property type="component" value="Unassembled WGS sequence"/>
</dbReference>
<evidence type="ECO:0000256" key="5">
    <source>
        <dbReference type="ARBA" id="ARBA00022692"/>
    </source>
</evidence>
<evidence type="ECO:0000256" key="3">
    <source>
        <dbReference type="ARBA" id="ARBA00022448"/>
    </source>
</evidence>
<dbReference type="PANTHER" id="PTHR30266">
    <property type="entry name" value="MECHANOSENSITIVE CHANNEL MSCL"/>
    <property type="match status" value="1"/>
</dbReference>
<dbReference type="STRING" id="214095.RU97_GL002139"/>
<evidence type="ECO:0000256" key="9">
    <source>
        <dbReference type="ARBA" id="ARBA00023303"/>
    </source>
</evidence>
<evidence type="ECO:0000256" key="6">
    <source>
        <dbReference type="ARBA" id="ARBA00022989"/>
    </source>
</evidence>
<dbReference type="Gene3D" id="1.10.1200.120">
    <property type="entry name" value="Large-conductance mechanosensitive channel, MscL, domain 1"/>
    <property type="match status" value="1"/>
</dbReference>
<feature type="transmembrane region" description="Helical" evidence="10">
    <location>
        <begin position="70"/>
        <end position="95"/>
    </location>
</feature>
<keyword evidence="8 10" id="KW-0472">Membrane</keyword>
<accession>A0A1L8RE67</accession>
<dbReference type="Pfam" id="PF01741">
    <property type="entry name" value="MscL"/>
    <property type="match status" value="1"/>
</dbReference>
<dbReference type="GO" id="GO:0005886">
    <property type="term" value="C:plasma membrane"/>
    <property type="evidence" value="ECO:0007669"/>
    <property type="project" value="UniProtKB-SubCell"/>
</dbReference>
<evidence type="ECO:0000256" key="8">
    <source>
        <dbReference type="ARBA" id="ARBA00023136"/>
    </source>
</evidence>
<dbReference type="GO" id="GO:0008381">
    <property type="term" value="F:mechanosensitive monoatomic ion channel activity"/>
    <property type="evidence" value="ECO:0007669"/>
    <property type="project" value="UniProtKB-UniRule"/>
</dbReference>
<proteinExistence type="inferred from homology"/>
<dbReference type="SUPFAM" id="SSF81330">
    <property type="entry name" value="Gated mechanosensitive channel"/>
    <property type="match status" value="1"/>
</dbReference>
<keyword evidence="4 10" id="KW-1003">Cell membrane</keyword>
<sequence length="146" mass="16005">MIKEFKEFMMRGNVLDMAVGVVIGSAFTAIVTNVVAGLITPLINLVFVAITNDPKALDEMAEMTVKIKGVPFNYGSVISALITFIITAFVLFMIVKFANKAKDMRAKEEPAEEEAPAPTAEDYLKEIRDLLAAQKDETTTDPTETK</sequence>
<evidence type="ECO:0000313" key="12">
    <source>
        <dbReference type="Proteomes" id="UP000181884"/>
    </source>
</evidence>
<evidence type="ECO:0000256" key="10">
    <source>
        <dbReference type="HAMAP-Rule" id="MF_00115"/>
    </source>
</evidence>
<dbReference type="PRINTS" id="PR01264">
    <property type="entry name" value="MECHCHANNEL"/>
</dbReference>
<keyword evidence="12" id="KW-1185">Reference proteome</keyword>
<comment type="caution">
    <text evidence="11">The sequence shown here is derived from an EMBL/GenBank/DDBJ whole genome shotgun (WGS) entry which is preliminary data.</text>
</comment>
<reference evidence="11 12" key="1">
    <citation type="submission" date="2014-12" db="EMBL/GenBank/DDBJ databases">
        <title>Draft genome sequences of 29 type strains of Enterococci.</title>
        <authorList>
            <person name="Zhong Z."/>
            <person name="Sun Z."/>
            <person name="Liu W."/>
            <person name="Zhang W."/>
            <person name="Zhang H."/>
        </authorList>
    </citation>
    <scope>NUCLEOTIDE SEQUENCE [LARGE SCALE GENOMIC DNA]</scope>
    <source>
        <strain evidence="11 12">DSM 17029</strain>
    </source>
</reference>
<keyword evidence="9 10" id="KW-0407">Ion channel</keyword>
<dbReference type="PANTHER" id="PTHR30266:SF2">
    <property type="entry name" value="LARGE-CONDUCTANCE MECHANOSENSITIVE CHANNEL"/>
    <property type="match status" value="1"/>
</dbReference>
<organism evidence="11 12">
    <name type="scientific">Enterococcus canis</name>
    <dbReference type="NCBI Taxonomy" id="214095"/>
    <lineage>
        <taxon>Bacteria</taxon>
        <taxon>Bacillati</taxon>
        <taxon>Bacillota</taxon>
        <taxon>Bacilli</taxon>
        <taxon>Lactobacillales</taxon>
        <taxon>Enterococcaceae</taxon>
        <taxon>Enterococcus</taxon>
    </lineage>
</organism>
<keyword evidence="5 10" id="KW-0812">Transmembrane</keyword>
<evidence type="ECO:0000256" key="4">
    <source>
        <dbReference type="ARBA" id="ARBA00022475"/>
    </source>
</evidence>